<feature type="compositionally biased region" description="Basic residues" evidence="1">
    <location>
        <begin position="888"/>
        <end position="900"/>
    </location>
</feature>
<feature type="compositionally biased region" description="Acidic residues" evidence="1">
    <location>
        <begin position="416"/>
        <end position="429"/>
    </location>
</feature>
<feature type="compositionally biased region" description="Basic and acidic residues" evidence="1">
    <location>
        <begin position="254"/>
        <end position="264"/>
    </location>
</feature>
<name>A0AAW0FN36_9APHY</name>
<evidence type="ECO:0000313" key="3">
    <source>
        <dbReference type="Proteomes" id="UP001385951"/>
    </source>
</evidence>
<protein>
    <submittedName>
        <fullName evidence="2">Uncharacterized protein</fullName>
    </submittedName>
</protein>
<gene>
    <name evidence="2" type="ORF">QCA50_013751</name>
</gene>
<accession>A0AAW0FN36</accession>
<keyword evidence="3" id="KW-1185">Reference proteome</keyword>
<feature type="compositionally biased region" description="Basic and acidic residues" evidence="1">
    <location>
        <begin position="764"/>
        <end position="775"/>
    </location>
</feature>
<organism evidence="2 3">
    <name type="scientific">Cerrena zonata</name>
    <dbReference type="NCBI Taxonomy" id="2478898"/>
    <lineage>
        <taxon>Eukaryota</taxon>
        <taxon>Fungi</taxon>
        <taxon>Dikarya</taxon>
        <taxon>Basidiomycota</taxon>
        <taxon>Agaricomycotina</taxon>
        <taxon>Agaricomycetes</taxon>
        <taxon>Polyporales</taxon>
        <taxon>Cerrenaceae</taxon>
        <taxon>Cerrena</taxon>
    </lineage>
</organism>
<feature type="compositionally biased region" description="Low complexity" evidence="1">
    <location>
        <begin position="810"/>
        <end position="827"/>
    </location>
</feature>
<sequence length="900" mass="100416">MAKTKQATYNFSPAQCVHLETLLPQYVDYLKDDDADGCDQTIAEAAAIICTEAGIKDEAKKESVTTSVRQWLTIKASNEKKSRVVKPFEVTGKQSFHTAQWESMIKPAVLKLQKFQCPHPNKHADWLKEIMITRDALWSGLTDVQRKVYEVQALEFNEGTAAKEMKALYGDKHFEEELQKVLNRFGDLFDARIIAVTVRPGTQGVMSSILESKGTSKFMKTLPEPKRYQWKPAEYVAKMQEELGATEGDDSDDPTLRMKYDGNRRPILPRGPYDRQTETLRTLLADLVRENYNRAMGYPKTVVGPPWTRMTGHWSQYIDPKFFPSQSSLPDDFDLEGLVLQRPQKMPIAFILQWADHLVERQDMKERGELEEGEEVFSWKVYWSLKKGKWVPEGTPNDADEERKKCRRKRKRAAQEDEQDEEEEVEDEITNGLNQLDSPIDFGSVGKERAPDPVKSKRDASGPQGKGKESVRPGSPASVGDIWSDRVTFLRQLCEDMNYRKLVNWLDTFQTDTQLGDEAIPRAFPLFGSIGWDNPLPYLPESIHTAVNGSTMIESLFVLWENHAQTLWGMDGAVEELLLISGQLIRDIQMGQFAQQDAEDPWPEHLPWYLSHTNFSMATQDRMSTVCLAIWNSICYTAQMELFGQMQIGPDVLGSSGQTPSGSGARVILGMDDVQAPLETVSDTSILPSTPFHAQEPAPAAPLGTSASSHTLGHLPSAAPVVTSIPPSRVPVEINKKGKQIKPRQPPRKKSKKPYPDTPIIPDTDTRSTFEHDLSGRSPSGHNPSSQGQPGLNPSGPLRTPETSIASGNKASSKQVSAKKVSAKMASGHNVDPSGHATIQHPAETYANEQDDSKARTLRTKQKMVWRKDGSRVPEDQAGGTTATGNKKTGRPNNKKAAKK</sequence>
<feature type="compositionally biased region" description="Basic and acidic residues" evidence="1">
    <location>
        <begin position="446"/>
        <end position="471"/>
    </location>
</feature>
<feature type="compositionally biased region" description="Basic and acidic residues" evidence="1">
    <location>
        <begin position="866"/>
        <end position="875"/>
    </location>
</feature>
<feature type="region of interest" description="Disordered" evidence="1">
    <location>
        <begin position="684"/>
        <end position="900"/>
    </location>
</feature>
<dbReference type="AlphaFoldDB" id="A0AAW0FN36"/>
<feature type="compositionally biased region" description="Polar residues" evidence="1">
    <location>
        <begin position="777"/>
        <end position="792"/>
    </location>
</feature>
<feature type="region of interest" description="Disordered" evidence="1">
    <location>
        <begin position="245"/>
        <end position="273"/>
    </location>
</feature>
<feature type="compositionally biased region" description="Basic residues" evidence="1">
    <location>
        <begin position="737"/>
        <end position="753"/>
    </location>
</feature>
<dbReference type="Proteomes" id="UP001385951">
    <property type="component" value="Unassembled WGS sequence"/>
</dbReference>
<evidence type="ECO:0000313" key="2">
    <source>
        <dbReference type="EMBL" id="KAK7683078.1"/>
    </source>
</evidence>
<proteinExistence type="predicted"/>
<feature type="region of interest" description="Disordered" evidence="1">
    <location>
        <begin position="410"/>
        <end position="477"/>
    </location>
</feature>
<evidence type="ECO:0000256" key="1">
    <source>
        <dbReference type="SAM" id="MobiDB-lite"/>
    </source>
</evidence>
<feature type="compositionally biased region" description="Basic residues" evidence="1">
    <location>
        <begin position="856"/>
        <end position="865"/>
    </location>
</feature>
<dbReference type="EMBL" id="JASBNA010000032">
    <property type="protein sequence ID" value="KAK7683078.1"/>
    <property type="molecule type" value="Genomic_DNA"/>
</dbReference>
<comment type="caution">
    <text evidence="2">The sequence shown here is derived from an EMBL/GenBank/DDBJ whole genome shotgun (WGS) entry which is preliminary data.</text>
</comment>
<reference evidence="2 3" key="1">
    <citation type="submission" date="2022-09" db="EMBL/GenBank/DDBJ databases">
        <authorList>
            <person name="Palmer J.M."/>
        </authorList>
    </citation>
    <scope>NUCLEOTIDE SEQUENCE [LARGE SCALE GENOMIC DNA]</scope>
    <source>
        <strain evidence="2 3">DSM 7382</strain>
    </source>
</reference>
<feature type="compositionally biased region" description="Low complexity" evidence="1">
    <location>
        <begin position="878"/>
        <end position="887"/>
    </location>
</feature>